<dbReference type="EMBL" id="JOJR01000146">
    <property type="protein sequence ID" value="RCN43828.1"/>
    <property type="molecule type" value="Genomic_DNA"/>
</dbReference>
<dbReference type="OrthoDB" id="10036956at2759"/>
<comment type="caution">
    <text evidence="1">The sequence shown here is derived from an EMBL/GenBank/DDBJ whole genome shotgun (WGS) entry which is preliminary data.</text>
</comment>
<evidence type="ECO:0000313" key="1">
    <source>
        <dbReference type="EMBL" id="RCN43828.1"/>
    </source>
</evidence>
<reference evidence="1 2" key="1">
    <citation type="submission" date="2014-10" db="EMBL/GenBank/DDBJ databases">
        <title>Draft genome of the hookworm Ancylostoma caninum.</title>
        <authorList>
            <person name="Mitreva M."/>
        </authorList>
    </citation>
    <scope>NUCLEOTIDE SEQUENCE [LARGE SCALE GENOMIC DNA]</scope>
    <source>
        <strain evidence="1 2">Baltimore</strain>
    </source>
</reference>
<sequence length="92" mass="10128">MSEDNLASAECGTPAYRTPSYIRVSCALSGYTKSPRHLENSASRAMGRSLVERRLGMFDASMSSRYVRSVYVCTLFGDVSFADVHSCTKLCD</sequence>
<name>A0A368GJG8_ANCCA</name>
<dbReference type="AlphaFoldDB" id="A0A368GJG8"/>
<accession>A0A368GJG8</accession>
<organism evidence="1 2">
    <name type="scientific">Ancylostoma caninum</name>
    <name type="common">Dog hookworm</name>
    <dbReference type="NCBI Taxonomy" id="29170"/>
    <lineage>
        <taxon>Eukaryota</taxon>
        <taxon>Metazoa</taxon>
        <taxon>Ecdysozoa</taxon>
        <taxon>Nematoda</taxon>
        <taxon>Chromadorea</taxon>
        <taxon>Rhabditida</taxon>
        <taxon>Rhabditina</taxon>
        <taxon>Rhabditomorpha</taxon>
        <taxon>Strongyloidea</taxon>
        <taxon>Ancylostomatidae</taxon>
        <taxon>Ancylostomatinae</taxon>
        <taxon>Ancylostoma</taxon>
    </lineage>
</organism>
<evidence type="ECO:0000313" key="2">
    <source>
        <dbReference type="Proteomes" id="UP000252519"/>
    </source>
</evidence>
<proteinExistence type="predicted"/>
<protein>
    <submittedName>
        <fullName evidence="1">Uncharacterized protein</fullName>
    </submittedName>
</protein>
<dbReference type="Proteomes" id="UP000252519">
    <property type="component" value="Unassembled WGS sequence"/>
</dbReference>
<dbReference type="STRING" id="29170.A0A368GJG8"/>
<keyword evidence="2" id="KW-1185">Reference proteome</keyword>
<gene>
    <name evidence="1" type="ORF">ANCCAN_10217</name>
</gene>